<name>A0A2U1NJW1_ARTAN</name>
<dbReference type="Proteomes" id="UP000245207">
    <property type="component" value="Unassembled WGS sequence"/>
</dbReference>
<dbReference type="AlphaFoldDB" id="A0A2U1NJW1"/>
<keyword evidence="2" id="KW-0812">Transmembrane</keyword>
<feature type="compositionally biased region" description="Low complexity" evidence="1">
    <location>
        <begin position="14"/>
        <end position="33"/>
    </location>
</feature>
<organism evidence="3 4">
    <name type="scientific">Artemisia annua</name>
    <name type="common">Sweet wormwood</name>
    <dbReference type="NCBI Taxonomy" id="35608"/>
    <lineage>
        <taxon>Eukaryota</taxon>
        <taxon>Viridiplantae</taxon>
        <taxon>Streptophyta</taxon>
        <taxon>Embryophyta</taxon>
        <taxon>Tracheophyta</taxon>
        <taxon>Spermatophyta</taxon>
        <taxon>Magnoliopsida</taxon>
        <taxon>eudicotyledons</taxon>
        <taxon>Gunneridae</taxon>
        <taxon>Pentapetalae</taxon>
        <taxon>asterids</taxon>
        <taxon>campanulids</taxon>
        <taxon>Asterales</taxon>
        <taxon>Asteraceae</taxon>
        <taxon>Asteroideae</taxon>
        <taxon>Anthemideae</taxon>
        <taxon>Artemisiinae</taxon>
        <taxon>Artemisia</taxon>
    </lineage>
</organism>
<comment type="caution">
    <text evidence="3">The sequence shown here is derived from an EMBL/GenBank/DDBJ whole genome shotgun (WGS) entry which is preliminary data.</text>
</comment>
<keyword evidence="4" id="KW-1185">Reference proteome</keyword>
<evidence type="ECO:0000313" key="3">
    <source>
        <dbReference type="EMBL" id="PWA73799.1"/>
    </source>
</evidence>
<accession>A0A2U1NJW1</accession>
<feature type="transmembrane region" description="Helical" evidence="2">
    <location>
        <begin position="213"/>
        <end position="233"/>
    </location>
</feature>
<keyword evidence="2" id="KW-1133">Transmembrane helix</keyword>
<feature type="region of interest" description="Disordered" evidence="1">
    <location>
        <begin position="1"/>
        <end position="37"/>
    </location>
</feature>
<sequence>MSQNTSHAPSRAATPRPTTSSLSSTVESASWSRRASESPVVVCDDGDCRSNCDSSSTVVDDVSGEVGSVSNKAVLFDLNLPPVGDEIGTAEEPEGQKVGTWEGVWDDYLGLRRGSSVLKRFSVPQIRKKVSNSWSAVEDTLSSTKDTFERHKIVFTVLTSVASIGTAWAGYTIRHLHETKVEQRLDSIENAMKKNYDLEGKEFKKLVGTGSSSAAACVATAGVALIIGYGLGWRGGRSYAHRKFKREQMKLLGQDKPKRWQLKFLKRPILRFRKSNATVKATETVERSIPTALNPREANPA</sequence>
<keyword evidence="2" id="KW-0472">Membrane</keyword>
<evidence type="ECO:0000256" key="2">
    <source>
        <dbReference type="SAM" id="Phobius"/>
    </source>
</evidence>
<protein>
    <submittedName>
        <fullName evidence="3">Uncharacterized protein</fullName>
    </submittedName>
</protein>
<dbReference type="PANTHER" id="PTHR36703:SF1">
    <property type="entry name" value="TRIACYLGLYCEROL LIPASE-LIKE PROTEIN"/>
    <property type="match status" value="1"/>
</dbReference>
<dbReference type="PANTHER" id="PTHR36703">
    <property type="entry name" value="TRIACYLGLYCEROL LIPASE-LIKE PROTEIN"/>
    <property type="match status" value="1"/>
</dbReference>
<evidence type="ECO:0000313" key="4">
    <source>
        <dbReference type="Proteomes" id="UP000245207"/>
    </source>
</evidence>
<evidence type="ECO:0000256" key="1">
    <source>
        <dbReference type="SAM" id="MobiDB-lite"/>
    </source>
</evidence>
<dbReference type="OrthoDB" id="1934526at2759"/>
<proteinExistence type="predicted"/>
<dbReference type="EMBL" id="PKPP01002674">
    <property type="protein sequence ID" value="PWA73799.1"/>
    <property type="molecule type" value="Genomic_DNA"/>
</dbReference>
<dbReference type="STRING" id="35608.A0A2U1NJW1"/>
<reference evidence="3 4" key="1">
    <citation type="journal article" date="2018" name="Mol. Plant">
        <title>The genome of Artemisia annua provides insight into the evolution of Asteraceae family and artemisinin biosynthesis.</title>
        <authorList>
            <person name="Shen Q."/>
            <person name="Zhang L."/>
            <person name="Liao Z."/>
            <person name="Wang S."/>
            <person name="Yan T."/>
            <person name="Shi P."/>
            <person name="Liu M."/>
            <person name="Fu X."/>
            <person name="Pan Q."/>
            <person name="Wang Y."/>
            <person name="Lv Z."/>
            <person name="Lu X."/>
            <person name="Zhang F."/>
            <person name="Jiang W."/>
            <person name="Ma Y."/>
            <person name="Chen M."/>
            <person name="Hao X."/>
            <person name="Li L."/>
            <person name="Tang Y."/>
            <person name="Lv G."/>
            <person name="Zhou Y."/>
            <person name="Sun X."/>
            <person name="Brodelius P.E."/>
            <person name="Rose J.K.C."/>
            <person name="Tang K."/>
        </authorList>
    </citation>
    <scope>NUCLEOTIDE SEQUENCE [LARGE SCALE GENOMIC DNA]</scope>
    <source>
        <strain evidence="4">cv. Huhao1</strain>
        <tissue evidence="3">Leaf</tissue>
    </source>
</reference>
<feature type="transmembrane region" description="Helical" evidence="2">
    <location>
        <begin position="153"/>
        <end position="171"/>
    </location>
</feature>
<gene>
    <name evidence="3" type="ORF">CTI12_AA259070</name>
</gene>